<dbReference type="EMBL" id="JAADJU010000013">
    <property type="protein sequence ID" value="NMP29345.1"/>
    <property type="molecule type" value="Genomic_DNA"/>
</dbReference>
<protein>
    <submittedName>
        <fullName evidence="2">DUF1330 domain-containing protein</fullName>
    </submittedName>
</protein>
<proteinExistence type="predicted"/>
<dbReference type="InterPro" id="IPR010753">
    <property type="entry name" value="DUF1330"/>
</dbReference>
<comment type="caution">
    <text evidence="2">The sequence shown here is derived from an EMBL/GenBank/DDBJ whole genome shotgun (WGS) entry which is preliminary data.</text>
</comment>
<reference evidence="2 3" key="2">
    <citation type="submission" date="2020-06" db="EMBL/GenBank/DDBJ databases">
        <title>Polyphasic characterization of a Rahnella strain isolated from tree sap.</title>
        <authorList>
            <person name="Kim I.S."/>
        </authorList>
    </citation>
    <scope>NUCLEOTIDE SEQUENCE [LARGE SCALE GENOMIC DNA]</scope>
    <source>
        <strain evidence="2 3">SAP-1</strain>
    </source>
</reference>
<name>A0A848MNI8_9GAMM</name>
<keyword evidence="3" id="KW-1185">Reference proteome</keyword>
<evidence type="ECO:0000313" key="3">
    <source>
        <dbReference type="Proteomes" id="UP000585363"/>
    </source>
</evidence>
<evidence type="ECO:0000313" key="2">
    <source>
        <dbReference type="EMBL" id="NMP29345.1"/>
    </source>
</evidence>
<dbReference type="RefSeq" id="WP_169405057.1">
    <property type="nucleotide sequence ID" value="NZ_JAADJU010000013.1"/>
</dbReference>
<dbReference type="AlphaFoldDB" id="A0A848MNI8"/>
<sequence length="98" mass="10765">MSAYVVFIRDETLDADELSTYGTLASQARGDHPITPLAFYGDLEVLEGKSAEGVVILQFPTLEAAKDWYHSPAYQAAKEHRMKGASYRVLLTQGVEAS</sequence>
<reference evidence="2 3" key="1">
    <citation type="submission" date="2020-01" db="EMBL/GenBank/DDBJ databases">
        <authorList>
            <person name="Lee S.D."/>
        </authorList>
    </citation>
    <scope>NUCLEOTIDE SEQUENCE [LARGE SCALE GENOMIC DNA]</scope>
    <source>
        <strain evidence="2 3">SAP-1</strain>
    </source>
</reference>
<dbReference type="Pfam" id="PF07045">
    <property type="entry name" value="DUF1330"/>
    <property type="match status" value="1"/>
</dbReference>
<evidence type="ECO:0000259" key="1">
    <source>
        <dbReference type="Pfam" id="PF07045"/>
    </source>
</evidence>
<dbReference type="Gene3D" id="3.30.70.100">
    <property type="match status" value="1"/>
</dbReference>
<gene>
    <name evidence="2" type="ORF">GW590_21065</name>
</gene>
<feature type="domain" description="DUF1330" evidence="1">
    <location>
        <begin position="2"/>
        <end position="95"/>
    </location>
</feature>
<organism evidence="2 3">
    <name type="scientific">Rouxiella aceris</name>
    <dbReference type="NCBI Taxonomy" id="2703884"/>
    <lineage>
        <taxon>Bacteria</taxon>
        <taxon>Pseudomonadati</taxon>
        <taxon>Pseudomonadota</taxon>
        <taxon>Gammaproteobacteria</taxon>
        <taxon>Enterobacterales</taxon>
        <taxon>Yersiniaceae</taxon>
        <taxon>Rouxiella</taxon>
    </lineage>
</organism>
<dbReference type="SUPFAM" id="SSF54909">
    <property type="entry name" value="Dimeric alpha+beta barrel"/>
    <property type="match status" value="1"/>
</dbReference>
<accession>A0A848MNI8</accession>
<dbReference type="InterPro" id="IPR011008">
    <property type="entry name" value="Dimeric_a/b-barrel"/>
</dbReference>
<dbReference type="Proteomes" id="UP000585363">
    <property type="component" value="Unassembled WGS sequence"/>
</dbReference>